<evidence type="ECO:0000256" key="1">
    <source>
        <dbReference type="ARBA" id="ARBA00004275"/>
    </source>
</evidence>
<dbReference type="Gene3D" id="3.90.226.10">
    <property type="entry name" value="2-enoyl-CoA Hydratase, Chain A, domain 1"/>
    <property type="match status" value="1"/>
</dbReference>
<accession>A0A5B7FXK7</accession>
<evidence type="ECO:0000256" key="3">
    <source>
        <dbReference type="ARBA" id="ARBA00023235"/>
    </source>
</evidence>
<dbReference type="SUPFAM" id="SSF52096">
    <property type="entry name" value="ClpP/crotonase"/>
    <property type="match status" value="1"/>
</dbReference>
<dbReference type="InterPro" id="IPR014748">
    <property type="entry name" value="Enoyl-CoA_hydra_C"/>
</dbReference>
<dbReference type="PANTHER" id="PTHR43684:SF1">
    <property type="entry name" value="ENOYL-COA DELTA ISOMERASE 2"/>
    <property type="match status" value="1"/>
</dbReference>
<proteinExistence type="predicted"/>
<dbReference type="InterPro" id="IPR029045">
    <property type="entry name" value="ClpP/crotonase-like_dom_sf"/>
</dbReference>
<evidence type="ECO:0000313" key="4">
    <source>
        <dbReference type="EMBL" id="MPC50316.1"/>
    </source>
</evidence>
<dbReference type="GO" id="GO:0004165">
    <property type="term" value="F:delta(3)-delta(2)-enoyl-CoA isomerase activity"/>
    <property type="evidence" value="ECO:0007669"/>
    <property type="project" value="UniProtKB-ARBA"/>
</dbReference>
<dbReference type="PANTHER" id="PTHR43684">
    <property type="match status" value="1"/>
</dbReference>
<protein>
    <submittedName>
        <fullName evidence="4">Enoyl-CoA delta isomerase 2, mitochondrial</fullName>
    </submittedName>
</protein>
<comment type="caution">
    <text evidence="4">The sequence shown here is derived from an EMBL/GenBank/DDBJ whole genome shotgun (WGS) entry which is preliminary data.</text>
</comment>
<sequence length="103" mass="11848">MMGPSRASEMLLFNKKLTAHDAKEVGLVTEVFPDGSFQQEVWPKIQAYAKLPIKSLVYSKALTRDVEKDILHQVNDAECDRLVERWTSEDCMNAIINFFSRKK</sequence>
<keyword evidence="5" id="KW-1185">Reference proteome</keyword>
<evidence type="ECO:0000313" key="5">
    <source>
        <dbReference type="Proteomes" id="UP000324222"/>
    </source>
</evidence>
<dbReference type="InterPro" id="IPR051053">
    <property type="entry name" value="ECH/Chromodomain_protein"/>
</dbReference>
<keyword evidence="3 4" id="KW-0413">Isomerase</keyword>
<organism evidence="4 5">
    <name type="scientific">Portunus trituberculatus</name>
    <name type="common">Swimming crab</name>
    <name type="synonym">Neptunus trituberculatus</name>
    <dbReference type="NCBI Taxonomy" id="210409"/>
    <lineage>
        <taxon>Eukaryota</taxon>
        <taxon>Metazoa</taxon>
        <taxon>Ecdysozoa</taxon>
        <taxon>Arthropoda</taxon>
        <taxon>Crustacea</taxon>
        <taxon>Multicrustacea</taxon>
        <taxon>Malacostraca</taxon>
        <taxon>Eumalacostraca</taxon>
        <taxon>Eucarida</taxon>
        <taxon>Decapoda</taxon>
        <taxon>Pleocyemata</taxon>
        <taxon>Brachyura</taxon>
        <taxon>Eubrachyura</taxon>
        <taxon>Portunoidea</taxon>
        <taxon>Portunidae</taxon>
        <taxon>Portuninae</taxon>
        <taxon>Portunus</taxon>
    </lineage>
</organism>
<keyword evidence="2" id="KW-0576">Peroxisome</keyword>
<dbReference type="InterPro" id="IPR001753">
    <property type="entry name" value="Enoyl-CoA_hydra/iso"/>
</dbReference>
<dbReference type="EMBL" id="VSRR010009424">
    <property type="protein sequence ID" value="MPC50316.1"/>
    <property type="molecule type" value="Genomic_DNA"/>
</dbReference>
<gene>
    <name evidence="4" type="primary">Eci2_0</name>
    <name evidence="4" type="ORF">E2C01_044141</name>
</gene>
<evidence type="ECO:0000256" key="2">
    <source>
        <dbReference type="ARBA" id="ARBA00023140"/>
    </source>
</evidence>
<dbReference type="Proteomes" id="UP000324222">
    <property type="component" value="Unassembled WGS sequence"/>
</dbReference>
<comment type="subcellular location">
    <subcellularLocation>
        <location evidence="1">Peroxisome</location>
    </subcellularLocation>
</comment>
<dbReference type="AlphaFoldDB" id="A0A5B7FXK7"/>
<dbReference type="Gene3D" id="1.10.12.10">
    <property type="entry name" value="Lyase 2-enoyl-coa Hydratase, Chain A, domain 2"/>
    <property type="match status" value="1"/>
</dbReference>
<dbReference type="OrthoDB" id="409763at2759"/>
<name>A0A5B7FXK7_PORTR</name>
<dbReference type="Pfam" id="PF00378">
    <property type="entry name" value="ECH_1"/>
    <property type="match status" value="1"/>
</dbReference>
<dbReference type="GO" id="GO:0005777">
    <property type="term" value="C:peroxisome"/>
    <property type="evidence" value="ECO:0007669"/>
    <property type="project" value="UniProtKB-SubCell"/>
</dbReference>
<reference evidence="4 5" key="1">
    <citation type="submission" date="2019-05" db="EMBL/GenBank/DDBJ databases">
        <title>Another draft genome of Portunus trituberculatus and its Hox gene families provides insights of decapod evolution.</title>
        <authorList>
            <person name="Jeong J.-H."/>
            <person name="Song I."/>
            <person name="Kim S."/>
            <person name="Choi T."/>
            <person name="Kim D."/>
            <person name="Ryu S."/>
            <person name="Kim W."/>
        </authorList>
    </citation>
    <scope>NUCLEOTIDE SEQUENCE [LARGE SCALE GENOMIC DNA]</scope>
    <source>
        <tissue evidence="4">Muscle</tissue>
    </source>
</reference>